<dbReference type="GO" id="GO:0004467">
    <property type="term" value="F:long-chain fatty acid-CoA ligase activity"/>
    <property type="evidence" value="ECO:0007669"/>
    <property type="project" value="UniProtKB-EC"/>
</dbReference>
<evidence type="ECO:0000256" key="2">
    <source>
        <dbReference type="ARBA" id="ARBA00005005"/>
    </source>
</evidence>
<dbReference type="InterPro" id="IPR042099">
    <property type="entry name" value="ANL_N_sf"/>
</dbReference>
<evidence type="ECO:0000256" key="3">
    <source>
        <dbReference type="ARBA" id="ARBA00022598"/>
    </source>
</evidence>
<dbReference type="Proteomes" id="UP000078503">
    <property type="component" value="Unassembled WGS sequence"/>
</dbReference>
<evidence type="ECO:0000256" key="7">
    <source>
        <dbReference type="ARBA" id="ARBA00042773"/>
    </source>
</evidence>
<name>A0A178KQ59_9GAMM</name>
<evidence type="ECO:0000313" key="10">
    <source>
        <dbReference type="EMBL" id="OAN19075.1"/>
    </source>
</evidence>
<dbReference type="Gene3D" id="3.40.50.12780">
    <property type="entry name" value="N-terminal domain of ligase-like"/>
    <property type="match status" value="1"/>
</dbReference>
<dbReference type="SUPFAM" id="SSF56801">
    <property type="entry name" value="Acetyl-CoA synthetase-like"/>
    <property type="match status" value="1"/>
</dbReference>
<dbReference type="STRING" id="858640.A3K86_01505"/>
<dbReference type="OrthoDB" id="7055148at2"/>
<dbReference type="RefSeq" id="WP_068326618.1">
    <property type="nucleotide sequence ID" value="NZ_LVHF01000011.1"/>
</dbReference>
<reference evidence="10 11" key="1">
    <citation type="submission" date="2016-03" db="EMBL/GenBank/DDBJ databases">
        <title>Photobacterium proteolyticum sp. nov. a protease producing bacterium isolated from ocean sediments of Laizhou Bay.</title>
        <authorList>
            <person name="Li Y."/>
        </authorList>
    </citation>
    <scope>NUCLEOTIDE SEQUENCE [LARGE SCALE GENOMIC DNA]</scope>
    <source>
        <strain evidence="10 11">R-40508</strain>
    </source>
</reference>
<accession>A0A178KQ59</accession>
<feature type="domain" description="AMP-dependent synthetase/ligase" evidence="8">
    <location>
        <begin position="126"/>
        <end position="283"/>
    </location>
</feature>
<keyword evidence="4" id="KW-0472">Membrane</keyword>
<dbReference type="Gene3D" id="3.30.300.30">
    <property type="match status" value="1"/>
</dbReference>
<dbReference type="InterPro" id="IPR020845">
    <property type="entry name" value="AMP-binding_CS"/>
</dbReference>
<evidence type="ECO:0000259" key="8">
    <source>
        <dbReference type="Pfam" id="PF00501"/>
    </source>
</evidence>
<organism evidence="10 11">
    <name type="scientific">Photobacterium jeanii</name>
    <dbReference type="NCBI Taxonomy" id="858640"/>
    <lineage>
        <taxon>Bacteria</taxon>
        <taxon>Pseudomonadati</taxon>
        <taxon>Pseudomonadota</taxon>
        <taxon>Gammaproteobacteria</taxon>
        <taxon>Vibrionales</taxon>
        <taxon>Vibrionaceae</taxon>
        <taxon>Photobacterium</taxon>
    </lineage>
</organism>
<dbReference type="PROSITE" id="PS00455">
    <property type="entry name" value="AMP_BINDING"/>
    <property type="match status" value="1"/>
</dbReference>
<keyword evidence="3" id="KW-0436">Ligase</keyword>
<dbReference type="EMBL" id="LVHF01000011">
    <property type="protein sequence ID" value="OAN19075.1"/>
    <property type="molecule type" value="Genomic_DNA"/>
</dbReference>
<evidence type="ECO:0000256" key="4">
    <source>
        <dbReference type="ARBA" id="ARBA00023136"/>
    </source>
</evidence>
<evidence type="ECO:0000313" key="11">
    <source>
        <dbReference type="Proteomes" id="UP000078503"/>
    </source>
</evidence>
<dbReference type="InterPro" id="IPR045851">
    <property type="entry name" value="AMP-bd_C_sf"/>
</dbReference>
<comment type="pathway">
    <text evidence="2">Lipid metabolism; fatty acid beta-oxidation.</text>
</comment>
<dbReference type="Pfam" id="PF00501">
    <property type="entry name" value="AMP-binding"/>
    <property type="match status" value="1"/>
</dbReference>
<evidence type="ECO:0000256" key="1">
    <source>
        <dbReference type="ARBA" id="ARBA00004170"/>
    </source>
</evidence>
<evidence type="ECO:0000256" key="6">
    <source>
        <dbReference type="ARBA" id="ARBA00039545"/>
    </source>
</evidence>
<dbReference type="PANTHER" id="PTHR43767">
    <property type="entry name" value="LONG-CHAIN-FATTY-ACID--COA LIGASE"/>
    <property type="match status" value="1"/>
</dbReference>
<dbReference type="AlphaFoldDB" id="A0A178KQ59"/>
<sequence length="451" mass="49214">MKNPAHNRSRLADYLALIPQDRTFLVTAKSQYTFGDVTALCQRFAAEHAYLANSNCAVTSDDRESLALFFPAIDSVCQTVFLQPNDIEGAESDFYTSAGIDYVIKLADCNFVSITAVAVNDKVSYAQQQAYLLATSGTTGTPKLANYTLDTLLATAKLDVNRGKDFNWGLAYDLNRFAGLQVYLQSAVSGATLVVPSDAMTIAELVQLFTKSAVNALSATPSFWRKLLMDPFHTDIPLQRITLGGEISNQSVLTALSRSFPQSAIIHIYASTEAGVGFVVKDQREGFPLTYLDDDQHIKCQLKVCQGVLWIKSTNGCTQLLKGKLEVDEQGFVNTGDMVNIDGDRVFFLGRESGSINVGGNKVMPEKVEAILEMHPSVLMATVFAKSNSVLGALVACEIILAPDAKHIPVKELKRELLSFCREKLETFEVPALVKVVDAIKVNSTGKKVRS</sequence>
<dbReference type="GO" id="GO:0016020">
    <property type="term" value="C:membrane"/>
    <property type="evidence" value="ECO:0007669"/>
    <property type="project" value="UniProtKB-SubCell"/>
</dbReference>
<dbReference type="PANTHER" id="PTHR43767:SF8">
    <property type="entry name" value="LONG-CHAIN-FATTY-ACID--COA LIGASE"/>
    <property type="match status" value="1"/>
</dbReference>
<keyword evidence="11" id="KW-1185">Reference proteome</keyword>
<proteinExistence type="predicted"/>
<evidence type="ECO:0000256" key="5">
    <source>
        <dbReference type="ARBA" id="ARBA00026121"/>
    </source>
</evidence>
<comment type="caution">
    <text evidence="10">The sequence shown here is derived from an EMBL/GenBank/DDBJ whole genome shotgun (WGS) entry which is preliminary data.</text>
</comment>
<feature type="domain" description="AMP-binding enzyme C-terminal" evidence="9">
    <location>
        <begin position="367"/>
        <end position="447"/>
    </location>
</feature>
<dbReference type="InterPro" id="IPR000873">
    <property type="entry name" value="AMP-dep_synth/lig_dom"/>
</dbReference>
<dbReference type="Pfam" id="PF13193">
    <property type="entry name" value="AMP-binding_C"/>
    <property type="match status" value="1"/>
</dbReference>
<comment type="subcellular location">
    <subcellularLocation>
        <location evidence="1">Membrane</location>
        <topology evidence="1">Peripheral membrane protein</topology>
    </subcellularLocation>
</comment>
<evidence type="ECO:0000259" key="9">
    <source>
        <dbReference type="Pfam" id="PF13193"/>
    </source>
</evidence>
<protein>
    <recommendedName>
        <fullName evidence="6">Long-chain-fatty-acid--CoA ligase</fullName>
        <ecNumber evidence="5">6.2.1.3</ecNumber>
    </recommendedName>
    <alternativeName>
        <fullName evidence="7">Long-chain acyl-CoA synthetase</fullName>
    </alternativeName>
</protein>
<dbReference type="EC" id="6.2.1.3" evidence="5"/>
<gene>
    <name evidence="10" type="ORF">A3K86_01505</name>
</gene>
<dbReference type="InterPro" id="IPR050237">
    <property type="entry name" value="ATP-dep_AMP-bd_enzyme"/>
</dbReference>
<dbReference type="InterPro" id="IPR025110">
    <property type="entry name" value="AMP-bd_C"/>
</dbReference>